<dbReference type="SMART" id="SM00869">
    <property type="entry name" value="Autotransporter"/>
    <property type="match status" value="1"/>
</dbReference>
<dbReference type="InterPro" id="IPR005546">
    <property type="entry name" value="Autotransporte_beta"/>
</dbReference>
<dbReference type="EMBL" id="NWBU01000010">
    <property type="protein sequence ID" value="PTQ09817.1"/>
    <property type="molecule type" value="Genomic_DNA"/>
</dbReference>
<feature type="domain" description="Autotransporter" evidence="1">
    <location>
        <begin position="1926"/>
        <end position="2202"/>
    </location>
</feature>
<proteinExistence type="predicted"/>
<dbReference type="Proteomes" id="UP000244162">
    <property type="component" value="Unassembled WGS sequence"/>
</dbReference>
<accession>A0A2T5FVL8</accession>
<comment type="caution">
    <text evidence="2">The sequence shown here is derived from an EMBL/GenBank/DDBJ whole genome shotgun (WGS) entry which is preliminary data.</text>
</comment>
<protein>
    <recommendedName>
        <fullName evidence="1">Autotransporter domain-containing protein</fullName>
    </recommendedName>
</protein>
<evidence type="ECO:0000313" key="2">
    <source>
        <dbReference type="EMBL" id="PTQ09817.1"/>
    </source>
</evidence>
<evidence type="ECO:0000259" key="1">
    <source>
        <dbReference type="PROSITE" id="PS51208"/>
    </source>
</evidence>
<dbReference type="PROSITE" id="PS51208">
    <property type="entry name" value="AUTOTRANSPORTER"/>
    <property type="match status" value="1"/>
</dbReference>
<dbReference type="SUPFAM" id="SSF103515">
    <property type="entry name" value="Autotransporter"/>
    <property type="match status" value="1"/>
</dbReference>
<reference evidence="2 3" key="1">
    <citation type="submission" date="2017-09" db="EMBL/GenBank/DDBJ databases">
        <title>Sphingomonas panjinensis sp.nov., isolated from oil-contaminated soil.</title>
        <authorList>
            <person name="Wang L."/>
            <person name="Chen L."/>
        </authorList>
    </citation>
    <scope>NUCLEOTIDE SEQUENCE [LARGE SCALE GENOMIC DNA]</scope>
    <source>
        <strain evidence="2 3">FW-11</strain>
    </source>
</reference>
<keyword evidence="3" id="KW-1185">Reference proteome</keyword>
<gene>
    <name evidence="2" type="ORF">CLG96_11615</name>
</gene>
<name>A0A2T5FVL8_9SPHN</name>
<dbReference type="Gene3D" id="2.160.20.160">
    <property type="match status" value="1"/>
</dbReference>
<evidence type="ECO:0000313" key="3">
    <source>
        <dbReference type="Proteomes" id="UP000244162"/>
    </source>
</evidence>
<dbReference type="InterPro" id="IPR036709">
    <property type="entry name" value="Autotransporte_beta_dom_sf"/>
</dbReference>
<organism evidence="2 3">
    <name type="scientific">Sphingomonas oleivorans</name>
    <dbReference type="NCBI Taxonomy" id="1735121"/>
    <lineage>
        <taxon>Bacteria</taxon>
        <taxon>Pseudomonadati</taxon>
        <taxon>Pseudomonadota</taxon>
        <taxon>Alphaproteobacteria</taxon>
        <taxon>Sphingomonadales</taxon>
        <taxon>Sphingomonadaceae</taxon>
        <taxon>Sphingomonas</taxon>
    </lineage>
</organism>
<sequence>MIQPAQAACDTSPPAQGSITTCTGDNQPFTVTTDAQVTIAGGATVSGTGMSAIRLNSGGSNLRIDGTVSATGAAALTVQNGNPYYNSDPYAGAAFGYGSYVYPDGLATIVVGEQGKVSGDTGIWIEKSPGNSIGRSRASINNSGLITSTGGSAIRGPASNDIYYSMIANTSTGTITGIAAGVYNISNAGMIDGGTNAAITLNRLIDPFFLSSSSSISNSGTIISSAAGTIDSRQDRTNISNSGSIENSGTGHAILTAGGLSLSNSGTIKGSIQTGGSSVSLIDNSKGVIEGDVLLGSGDDILVASVDSKGVLSTGITGRIDGGAGANIVKVVIAEDTTASGTLALPTNFSVLSAELQDKAHLTLDSSFSGTARIAASGSGTLENQGRIETQGRAIDADGFDFPASLSVVNGGTVKASLQNATDAAIFLDGASFTNNGTVEATGGVGIFMQSGSGTALVNSGKISTSGGPGILFGNTFGGGRLTVENKAGGVIEGVSAAIAIVPDSNPYASGATSITNAGTINGNVDLAGRSSFDRFVMQQGGTVNGDVRLGEGDDIFIADGSLGTDGFRSGISGTLDGGAGNDQLLTRFKQNADIVLGNHVNFETVGLDIGAGSLVKASGSSAGAVLSLYGEGSADLSLAITGQNSPLINASGYGFAFPGESFSYTSTGTTIISRGVLQAAFDANAFGGGAVLLDQLDRFTNEGSITLTQAANPYGIRAVAIGGGREVTNNGQIVLSGGAGIAGALSTTNAGTISQISGGASSIGVSGVRDLTNSGTISTAGVAVWTSDYISSIVRNSGTIASSGARAIMGGYSPTVVVNQAGGTISGGTGFDAVALSGGGAVSNAGTINGNVNLAYSAFGGTGSAGGAYVDHGGTLNGDLTFGAGNDIFVATGDTIGVLGTINAGAGTDIFARSYDASRNVDLGSLPALPAGFERQGVGASGANTVVTLTSSLGQIGDPIRLVGDGTIVNTADITTATGLRPRRLVALGTAIDPLNLSGAGSTLAFINRGTIGDGVIGYARSFENEGTVRSQVVGSISAQITASDASSFTFKNSGTISSPDSSPNYFGAATAVTINAATDRLMIGQANIENSGAIEGGIAVTLNARQFTFANSGTISRGNSQNISASIGIGQSYGVSDDINADSVKIENSGMLSNGISVYGAARAMSFANSGTVGSTAYGEAISFTQYMHRTGDTTMGLYGDVDQDSVAFANSGTVNGGVNIYASARALTVTNSSIIDAAANALAESGDAALEIESDSQGSQTINFTNSGTIKTDRLGKSAVSIGSYARSVDQRRNGYDETAAPIDGEPTTTVSITNSGVLSADGGALHQPATPPPYPWYPATPESLQLVSALGISASSGSVSSITVTNEVGGIISATGATRNADDPEGTPLAGFEDIGSTAFKASANTVTLVNAGTIRGLGGGVAPSDLLIYDDISDYAYAGRFMAGAIQTLNSADTITNLATGAISGSVDLGAMDDSMVNFGTINGNVFLGEGNDAFTHNLRATLNGTVDGNAGTDALVIDINGGGLLDQATLDKFVNFESWTVSGTGTITTNGPLAVDSLFLRDANLTLAAGQTLQTASDIAVVLVGGTNSLINMGTIKGGLSFAGGTNSFVNRGSIAGPVTLGSGNDEFTIGAGSSVSGPVDAGAGNDLLILATGGSDASPYEIGLSAFTGFERTRQDGGTVALSGDYTTDQLDIVNGRFIGRTGSILNAPLITVNSGATFGSAGTVNGNVTVQGTLSPGASPGTMTINGGVSLVGGSTTLFEMTPTVSDALIINGSLTIAPGATLKLVGNRPLTPGVTYQLITASNGITGSFTTIDKASTVIGFIRQGSQSIDLLGQFVVKSGANPQVVRTVDYLNGLLIAGNATRAILDAAPSLLTADGSVNPASIARLNAESYASASQIGVENGLTIAAALRSANTSSHGDQPGLFTFGQMLGGWRRLPGAAATGTSRADISTYGALAGIGLGSQTASIGAFVGYINARQRIGALGTKTEADGFLAGVLAQASFEGFEIAASLSYDGSEADTDRTLFNGIRTSAHYRLRGWTGDMSLGRSFAIGDGWSLRPEVGLTHVSSRRGSATENGDVTWGLTVDARRTKATFLNGAFTLKGATEARISPWLSVGVRHQLSDTHSAATAAYVGVPDGLTIVGVKRNATLATIGAGATMQVSMGTALFFGANSEFGADSSGESATVGLKIRF</sequence>
<dbReference type="Gene3D" id="2.40.128.130">
    <property type="entry name" value="Autotransporter beta-domain"/>
    <property type="match status" value="1"/>
</dbReference>